<dbReference type="Proteomes" id="UP000009235">
    <property type="component" value="Chromosome"/>
</dbReference>
<organism evidence="1 2">
    <name type="scientific">Hoyosella subflava (strain DSM 45089 / JCM 17490 / NBRC 109087 / DQS3-9A1)</name>
    <name type="common">Amycolicicoccus subflavus</name>
    <dbReference type="NCBI Taxonomy" id="443218"/>
    <lineage>
        <taxon>Bacteria</taxon>
        <taxon>Bacillati</taxon>
        <taxon>Actinomycetota</taxon>
        <taxon>Actinomycetes</taxon>
        <taxon>Mycobacteriales</taxon>
        <taxon>Hoyosellaceae</taxon>
        <taxon>Hoyosella</taxon>
    </lineage>
</organism>
<name>F6EPB9_HOYSD</name>
<accession>F6EPB9</accession>
<sequence>MGNPNFFAPLSGLVIVTLLEGDEVFGLPAQHGLPSRIVASSL</sequence>
<keyword evidence="2" id="KW-1185">Reference proteome</keyword>
<reference evidence="1 2" key="1">
    <citation type="journal article" date="2011" name="J. Bacteriol.">
        <title>Complete genome sequence of Amycolicicoccus subflavus DQS3-9A1T, an actinomycete isolated from crude oil-polluted soil.</title>
        <authorList>
            <person name="Cai M."/>
            <person name="Chen W.M."/>
            <person name="Nie Y."/>
            <person name="Chi C.Q."/>
            <person name="Wang Y.N."/>
            <person name="Tang Y.Q."/>
            <person name="Li G.Y."/>
            <person name="Wu X.L."/>
        </authorList>
    </citation>
    <scope>NUCLEOTIDE SEQUENCE [LARGE SCALE GENOMIC DNA]</scope>
    <source>
        <strain evidence="2">DSM 45089 / DQS3-9A1</strain>
    </source>
</reference>
<evidence type="ECO:0000313" key="2">
    <source>
        <dbReference type="Proteomes" id="UP000009235"/>
    </source>
</evidence>
<dbReference type="AlphaFoldDB" id="F6EPB9"/>
<dbReference type="KEGG" id="asd:AS9A_3336"/>
<proteinExistence type="predicted"/>
<dbReference type="EMBL" id="CP002786">
    <property type="protein sequence ID" value="AEF41778.1"/>
    <property type="molecule type" value="Genomic_DNA"/>
</dbReference>
<evidence type="ECO:0000313" key="1">
    <source>
        <dbReference type="EMBL" id="AEF41778.1"/>
    </source>
</evidence>
<dbReference type="STRING" id="443218.AS9A_3336"/>
<gene>
    <name evidence="1" type="ordered locus">AS9A_3336</name>
</gene>
<dbReference type="HOGENOM" id="CLU_3246299_0_0_11"/>
<protein>
    <submittedName>
        <fullName evidence="1">Uncharacterized protein</fullName>
    </submittedName>
</protein>